<keyword evidence="1" id="KW-0472">Membrane</keyword>
<accession>A0ABD2Q4F2</accession>
<dbReference type="InterPro" id="IPR018130">
    <property type="entry name" value="Ribosomal_uS2_CS"/>
</dbReference>
<keyword evidence="3" id="KW-1185">Reference proteome</keyword>
<dbReference type="AlphaFoldDB" id="A0ABD2Q4F2"/>
<evidence type="ECO:0000256" key="1">
    <source>
        <dbReference type="SAM" id="Phobius"/>
    </source>
</evidence>
<organism evidence="2 3">
    <name type="scientific">Cichlidogyrus casuarinus</name>
    <dbReference type="NCBI Taxonomy" id="1844966"/>
    <lineage>
        <taxon>Eukaryota</taxon>
        <taxon>Metazoa</taxon>
        <taxon>Spiralia</taxon>
        <taxon>Lophotrochozoa</taxon>
        <taxon>Platyhelminthes</taxon>
        <taxon>Monogenea</taxon>
        <taxon>Monopisthocotylea</taxon>
        <taxon>Dactylogyridea</taxon>
        <taxon>Ancyrocephalidae</taxon>
        <taxon>Cichlidogyrus</taxon>
    </lineage>
</organism>
<gene>
    <name evidence="2" type="ORF">Ciccas_006888</name>
</gene>
<protein>
    <submittedName>
        <fullName evidence="2">Uncharacterized protein</fullName>
    </submittedName>
</protein>
<sequence>MRAKLYESQGDPWLTAILVLFLITTTAIITTVMACGLHLGSKRHINSNYMCNNLSGEKQIPMQFDLDDEESESIYHSVQSLVASTEKV</sequence>
<dbReference type="PROSITE" id="PS00962">
    <property type="entry name" value="RIBOSOMAL_S2_1"/>
    <property type="match status" value="1"/>
</dbReference>
<keyword evidence="1" id="KW-1133">Transmembrane helix</keyword>
<dbReference type="Proteomes" id="UP001626550">
    <property type="component" value="Unassembled WGS sequence"/>
</dbReference>
<reference evidence="2 3" key="1">
    <citation type="submission" date="2024-11" db="EMBL/GenBank/DDBJ databases">
        <title>Adaptive evolution of stress response genes in parasites aligns with host niche diversity.</title>
        <authorList>
            <person name="Hahn C."/>
            <person name="Resl P."/>
        </authorList>
    </citation>
    <scope>NUCLEOTIDE SEQUENCE [LARGE SCALE GENOMIC DNA]</scope>
    <source>
        <strain evidence="2">EGGRZ-B1_66</strain>
        <tissue evidence="2">Body</tissue>
    </source>
</reference>
<evidence type="ECO:0000313" key="2">
    <source>
        <dbReference type="EMBL" id="KAL3314492.1"/>
    </source>
</evidence>
<evidence type="ECO:0000313" key="3">
    <source>
        <dbReference type="Proteomes" id="UP001626550"/>
    </source>
</evidence>
<proteinExistence type="predicted"/>
<comment type="caution">
    <text evidence="2">The sequence shown here is derived from an EMBL/GenBank/DDBJ whole genome shotgun (WGS) entry which is preliminary data.</text>
</comment>
<dbReference type="EMBL" id="JBJKFK010000982">
    <property type="protein sequence ID" value="KAL3314492.1"/>
    <property type="molecule type" value="Genomic_DNA"/>
</dbReference>
<feature type="transmembrane region" description="Helical" evidence="1">
    <location>
        <begin position="12"/>
        <end position="40"/>
    </location>
</feature>
<keyword evidence="1" id="KW-0812">Transmembrane</keyword>
<dbReference type="PROSITE" id="PS51257">
    <property type="entry name" value="PROKAR_LIPOPROTEIN"/>
    <property type="match status" value="1"/>
</dbReference>
<name>A0ABD2Q4F2_9PLAT</name>